<evidence type="ECO:0000313" key="2">
    <source>
        <dbReference type="EMBL" id="KAK0748384.1"/>
    </source>
</evidence>
<feature type="compositionally biased region" description="Acidic residues" evidence="1">
    <location>
        <begin position="243"/>
        <end position="257"/>
    </location>
</feature>
<dbReference type="AlphaFoldDB" id="A0AA40EZH2"/>
<proteinExistence type="predicted"/>
<gene>
    <name evidence="2" type="ORF">B0T21DRAFT_389271</name>
</gene>
<evidence type="ECO:0000256" key="1">
    <source>
        <dbReference type="SAM" id="MobiDB-lite"/>
    </source>
</evidence>
<dbReference type="Proteomes" id="UP001172159">
    <property type="component" value="Unassembled WGS sequence"/>
</dbReference>
<protein>
    <submittedName>
        <fullName evidence="2">Uncharacterized protein</fullName>
    </submittedName>
</protein>
<organism evidence="2 3">
    <name type="scientific">Apiosordaria backusii</name>
    <dbReference type="NCBI Taxonomy" id="314023"/>
    <lineage>
        <taxon>Eukaryota</taxon>
        <taxon>Fungi</taxon>
        <taxon>Dikarya</taxon>
        <taxon>Ascomycota</taxon>
        <taxon>Pezizomycotina</taxon>
        <taxon>Sordariomycetes</taxon>
        <taxon>Sordariomycetidae</taxon>
        <taxon>Sordariales</taxon>
        <taxon>Lasiosphaeriaceae</taxon>
        <taxon>Apiosordaria</taxon>
    </lineage>
</organism>
<feature type="region of interest" description="Disordered" evidence="1">
    <location>
        <begin position="28"/>
        <end position="170"/>
    </location>
</feature>
<evidence type="ECO:0000313" key="3">
    <source>
        <dbReference type="Proteomes" id="UP001172159"/>
    </source>
</evidence>
<reference evidence="2" key="1">
    <citation type="submission" date="2023-06" db="EMBL/GenBank/DDBJ databases">
        <title>Genome-scale phylogeny and comparative genomics of the fungal order Sordariales.</title>
        <authorList>
            <consortium name="Lawrence Berkeley National Laboratory"/>
            <person name="Hensen N."/>
            <person name="Bonometti L."/>
            <person name="Westerberg I."/>
            <person name="Brannstrom I.O."/>
            <person name="Guillou S."/>
            <person name="Cros-Aarteil S."/>
            <person name="Calhoun S."/>
            <person name="Haridas S."/>
            <person name="Kuo A."/>
            <person name="Mondo S."/>
            <person name="Pangilinan J."/>
            <person name="Riley R."/>
            <person name="Labutti K."/>
            <person name="Andreopoulos B."/>
            <person name="Lipzen A."/>
            <person name="Chen C."/>
            <person name="Yanf M."/>
            <person name="Daum C."/>
            <person name="Ng V."/>
            <person name="Clum A."/>
            <person name="Steindorff A."/>
            <person name="Ohm R."/>
            <person name="Martin F."/>
            <person name="Silar P."/>
            <person name="Natvig D."/>
            <person name="Lalanne C."/>
            <person name="Gautier V."/>
            <person name="Ament-Velasquez S.L."/>
            <person name="Kruys A."/>
            <person name="Hutchinson M.I."/>
            <person name="Powell A.J."/>
            <person name="Barry K."/>
            <person name="Miller A.N."/>
            <person name="Grigoriev I.V."/>
            <person name="Debuchy R."/>
            <person name="Gladieux P."/>
            <person name="Thoren M.H."/>
            <person name="Johannesson H."/>
        </authorList>
    </citation>
    <scope>NUCLEOTIDE SEQUENCE</scope>
    <source>
        <strain evidence="2">CBS 540.89</strain>
    </source>
</reference>
<sequence>MGESGVVKLEGSWGEEHSVGEDWYLKHEKHPRIREQPPPASTRSRGLLDDRSRAYTLPDAGLAKTPSKAEDRSDTRKPSCHARSLEELRQTKKAGLDGDEGARQASHDHGVSIPGGQKRVSDKPASVEDLPTRQFGSRTGAVGEGNQAGHEQLKGGRGEGQQRDFLLESTLNVDQEERLACDERWCGCTHHDDDDDDDGGGNQEEGFRAQVWHTLSTWIRSRDQVPLVKAEQTDNTDKADGVNEGDEDGEGDGGDESDCGRQWQASSPEQSPPGFQAEFARLC</sequence>
<feature type="compositionally biased region" description="Basic and acidic residues" evidence="1">
    <location>
        <begin position="67"/>
        <end position="110"/>
    </location>
</feature>
<feature type="region of interest" description="Disordered" evidence="1">
    <location>
        <begin position="222"/>
        <end position="283"/>
    </location>
</feature>
<name>A0AA40EZH2_9PEZI</name>
<comment type="caution">
    <text evidence="2">The sequence shown here is derived from an EMBL/GenBank/DDBJ whole genome shotgun (WGS) entry which is preliminary data.</text>
</comment>
<feature type="region of interest" description="Disordered" evidence="1">
    <location>
        <begin position="186"/>
        <end position="208"/>
    </location>
</feature>
<dbReference type="EMBL" id="JAUKTV010000001">
    <property type="protein sequence ID" value="KAK0748384.1"/>
    <property type="molecule type" value="Genomic_DNA"/>
</dbReference>
<keyword evidence="3" id="KW-1185">Reference proteome</keyword>
<feature type="compositionally biased region" description="Basic and acidic residues" evidence="1">
    <location>
        <begin position="151"/>
        <end position="166"/>
    </location>
</feature>
<feature type="compositionally biased region" description="Basic and acidic residues" evidence="1">
    <location>
        <begin position="231"/>
        <end position="241"/>
    </location>
</feature>
<accession>A0AA40EZH2</accession>